<name>A0A820QEJ9_9BILA</name>
<dbReference type="EMBL" id="CAJOAZ010028959">
    <property type="protein sequence ID" value="CAF4421560.1"/>
    <property type="molecule type" value="Genomic_DNA"/>
</dbReference>
<organism evidence="1 2">
    <name type="scientific">Adineta steineri</name>
    <dbReference type="NCBI Taxonomy" id="433720"/>
    <lineage>
        <taxon>Eukaryota</taxon>
        <taxon>Metazoa</taxon>
        <taxon>Spiralia</taxon>
        <taxon>Gnathifera</taxon>
        <taxon>Rotifera</taxon>
        <taxon>Eurotatoria</taxon>
        <taxon>Bdelloidea</taxon>
        <taxon>Adinetida</taxon>
        <taxon>Adinetidae</taxon>
        <taxon>Adineta</taxon>
    </lineage>
</organism>
<gene>
    <name evidence="1" type="ORF">OXD698_LOCUS52671</name>
</gene>
<comment type="caution">
    <text evidence="1">The sequence shown here is derived from an EMBL/GenBank/DDBJ whole genome shotgun (WGS) entry which is preliminary data.</text>
</comment>
<reference evidence="1" key="1">
    <citation type="submission" date="2021-02" db="EMBL/GenBank/DDBJ databases">
        <authorList>
            <person name="Nowell W R."/>
        </authorList>
    </citation>
    <scope>NUCLEOTIDE SEQUENCE</scope>
</reference>
<dbReference type="AlphaFoldDB" id="A0A820QEJ9"/>
<sequence>MPNGRKRAERARKEREALLISNRFNNSSRESLTLDQLRSIHFTHIHIHPTFGNTK</sequence>
<proteinExistence type="predicted"/>
<feature type="non-terminal residue" evidence="1">
    <location>
        <position position="55"/>
    </location>
</feature>
<protein>
    <submittedName>
        <fullName evidence="1">Uncharacterized protein</fullName>
    </submittedName>
</protein>
<evidence type="ECO:0000313" key="2">
    <source>
        <dbReference type="Proteomes" id="UP000663844"/>
    </source>
</evidence>
<dbReference type="Proteomes" id="UP000663844">
    <property type="component" value="Unassembled WGS sequence"/>
</dbReference>
<accession>A0A820QEJ9</accession>
<evidence type="ECO:0000313" key="1">
    <source>
        <dbReference type="EMBL" id="CAF4421560.1"/>
    </source>
</evidence>